<dbReference type="Pfam" id="PF00014">
    <property type="entry name" value="Kunitz_BPTI"/>
    <property type="match status" value="1"/>
</dbReference>
<dbReference type="GO" id="GO:0004867">
    <property type="term" value="F:serine-type endopeptidase inhibitor activity"/>
    <property type="evidence" value="ECO:0007669"/>
    <property type="project" value="InterPro"/>
</dbReference>
<proteinExistence type="evidence at transcript level"/>
<organism evidence="3">
    <name type="scientific">Ixodes ricinus</name>
    <name type="common">Common tick</name>
    <name type="synonym">Acarus ricinus</name>
    <dbReference type="NCBI Taxonomy" id="34613"/>
    <lineage>
        <taxon>Eukaryota</taxon>
        <taxon>Metazoa</taxon>
        <taxon>Ecdysozoa</taxon>
        <taxon>Arthropoda</taxon>
        <taxon>Chelicerata</taxon>
        <taxon>Arachnida</taxon>
        <taxon>Acari</taxon>
        <taxon>Parasitiformes</taxon>
        <taxon>Ixodida</taxon>
        <taxon>Ixodoidea</taxon>
        <taxon>Ixodidae</taxon>
        <taxon>Ixodinae</taxon>
        <taxon>Ixodes</taxon>
    </lineage>
</organism>
<feature type="chain" id="PRO_5005516551" evidence="1">
    <location>
        <begin position="17"/>
        <end position="93"/>
    </location>
</feature>
<feature type="domain" description="BPTI/Kunitz inhibitor" evidence="2">
    <location>
        <begin position="25"/>
        <end position="80"/>
    </location>
</feature>
<evidence type="ECO:0000256" key="1">
    <source>
        <dbReference type="SAM" id="SignalP"/>
    </source>
</evidence>
<name>A0A0K8R771_IXORI</name>
<dbReference type="Gene3D" id="4.10.410.10">
    <property type="entry name" value="Pancreatic trypsin inhibitor Kunitz domain"/>
    <property type="match status" value="1"/>
</dbReference>
<dbReference type="SUPFAM" id="SSF57362">
    <property type="entry name" value="BPTI-like"/>
    <property type="match status" value="1"/>
</dbReference>
<dbReference type="AlphaFoldDB" id="A0A0K8R771"/>
<dbReference type="InterPro" id="IPR002223">
    <property type="entry name" value="Kunitz_BPTI"/>
</dbReference>
<sequence length="93" mass="10315">MKLLLIFVVISMYTSGYLTTAKAACKPLYDGGYGGAGGANVKPRWSFNSQTNHCQIVMVRSSCPSSRNCFLTQDDCEGHCDPWVLEFEQQQRG</sequence>
<dbReference type="EMBL" id="GADI01007479">
    <property type="protein sequence ID" value="JAA66329.1"/>
    <property type="molecule type" value="mRNA"/>
</dbReference>
<protein>
    <submittedName>
        <fullName evidence="3">Putative salivary kunitz domain protein</fullName>
    </submittedName>
</protein>
<dbReference type="PROSITE" id="PS50279">
    <property type="entry name" value="BPTI_KUNITZ_2"/>
    <property type="match status" value="1"/>
</dbReference>
<reference evidence="3" key="1">
    <citation type="submission" date="2012-12" db="EMBL/GenBank/DDBJ databases">
        <title>Identification and characterization of a phenylalanine ammonia-lyase gene family in Isatis indigotica Fort.</title>
        <authorList>
            <person name="Liu Q."/>
            <person name="Chen J."/>
            <person name="Zhou X."/>
            <person name="Di P."/>
            <person name="Xiao Y."/>
            <person name="Xuan H."/>
            <person name="Zhang L."/>
            <person name="Chen W."/>
        </authorList>
    </citation>
    <scope>NUCLEOTIDE SEQUENCE</scope>
    <source>
        <tissue evidence="3">Salivary gland</tissue>
    </source>
</reference>
<evidence type="ECO:0000313" key="3">
    <source>
        <dbReference type="EMBL" id="JAA66329.1"/>
    </source>
</evidence>
<accession>A0A0K8R771</accession>
<keyword evidence="1" id="KW-0732">Signal</keyword>
<evidence type="ECO:0000259" key="2">
    <source>
        <dbReference type="PROSITE" id="PS50279"/>
    </source>
</evidence>
<dbReference type="InterPro" id="IPR036880">
    <property type="entry name" value="Kunitz_BPTI_sf"/>
</dbReference>
<feature type="signal peptide" evidence="1">
    <location>
        <begin position="1"/>
        <end position="16"/>
    </location>
</feature>